<evidence type="ECO:0000259" key="1">
    <source>
        <dbReference type="Pfam" id="PF02754"/>
    </source>
</evidence>
<comment type="caution">
    <text evidence="2">The sequence shown here is derived from an EMBL/GenBank/DDBJ whole genome shotgun (WGS) entry which is preliminary data.</text>
</comment>
<name>A0ABQ1TRV9_9BACT</name>
<feature type="domain" description="Cysteine-rich" evidence="1">
    <location>
        <begin position="15"/>
        <end position="95"/>
    </location>
</feature>
<dbReference type="InterPro" id="IPR004017">
    <property type="entry name" value="Cys_rich_dom"/>
</dbReference>
<dbReference type="EMBL" id="BMHT01000001">
    <property type="protein sequence ID" value="GGE99580.1"/>
    <property type="molecule type" value="Genomic_DNA"/>
</dbReference>
<gene>
    <name evidence="2" type="ORF">GCM10011383_08010</name>
</gene>
<protein>
    <submittedName>
        <fullName evidence="2">Fe-S oxidoreductase</fullName>
    </submittedName>
</protein>
<dbReference type="Proteomes" id="UP000632273">
    <property type="component" value="Unassembled WGS sequence"/>
</dbReference>
<dbReference type="PANTHER" id="PTHR30296">
    <property type="entry name" value="UNCHARACTERIZED PROTEIN YKGE"/>
    <property type="match status" value="1"/>
</dbReference>
<feature type="domain" description="Cysteine-rich" evidence="1">
    <location>
        <begin position="139"/>
        <end position="233"/>
    </location>
</feature>
<keyword evidence="3" id="KW-1185">Reference proteome</keyword>
<dbReference type="PANTHER" id="PTHR30296:SF0">
    <property type="entry name" value="LACTATE UTILIZATION PROTEIN A"/>
    <property type="match status" value="1"/>
</dbReference>
<sequence>MLLTASEAKNERMKVGLFIPCYVDQFYPQVGIATLQLLEKLGVKAHFPKQQTCCGQPMANSGCEQDAIPVYHNFVDTFQDYDYVVGPAGSCVYHVRKHFNIIDQTPKVEHVRENTRELFDFLINVLGVTDIPGSFPYKVGLHLSCHGQRGLHQANESEMTPVRDGQLKRLLTSMKGLEFTELDRNDECCGFGGTFCVSEAGISARMGQDRVKDHVRNGTQVLTGGDMSCLMHLEGIIRRGKLPIKVMHAAEILNGAIL</sequence>
<evidence type="ECO:0000313" key="2">
    <source>
        <dbReference type="EMBL" id="GGE99580.1"/>
    </source>
</evidence>
<organism evidence="2 3">
    <name type="scientific">Hymenobacter cavernae</name>
    <dbReference type="NCBI Taxonomy" id="2044852"/>
    <lineage>
        <taxon>Bacteria</taxon>
        <taxon>Pseudomonadati</taxon>
        <taxon>Bacteroidota</taxon>
        <taxon>Cytophagia</taxon>
        <taxon>Cytophagales</taxon>
        <taxon>Hymenobacteraceae</taxon>
        <taxon>Hymenobacter</taxon>
    </lineage>
</organism>
<dbReference type="Pfam" id="PF02754">
    <property type="entry name" value="CCG"/>
    <property type="match status" value="2"/>
</dbReference>
<reference evidence="3" key="1">
    <citation type="journal article" date="2019" name="Int. J. Syst. Evol. Microbiol.">
        <title>The Global Catalogue of Microorganisms (GCM) 10K type strain sequencing project: providing services to taxonomists for standard genome sequencing and annotation.</title>
        <authorList>
            <consortium name="The Broad Institute Genomics Platform"/>
            <consortium name="The Broad Institute Genome Sequencing Center for Infectious Disease"/>
            <person name="Wu L."/>
            <person name="Ma J."/>
        </authorList>
    </citation>
    <scope>NUCLEOTIDE SEQUENCE [LARGE SCALE GENOMIC DNA]</scope>
    <source>
        <strain evidence="3">CGMCC 1.15197</strain>
    </source>
</reference>
<proteinExistence type="predicted"/>
<evidence type="ECO:0000313" key="3">
    <source>
        <dbReference type="Proteomes" id="UP000632273"/>
    </source>
</evidence>
<accession>A0ABQ1TRV9</accession>